<comment type="caution">
    <text evidence="1">The sequence shown here is derived from an EMBL/GenBank/DDBJ whole genome shotgun (WGS) entry which is preliminary data.</text>
</comment>
<dbReference type="Proteomes" id="UP000602510">
    <property type="component" value="Unassembled WGS sequence"/>
</dbReference>
<sequence>MPFQSIVDKGDQNKFTNIDGIFLLNLSTSANRAESGIVIDIKKAVAQIYGGYMKKFALWEYREKSKGDFFLSINLDFFSVTVFVQTL</sequence>
<gene>
    <name evidence="1" type="ORF">GN244_ATG02976</name>
</gene>
<accession>A0A833W6S6</accession>
<proteinExistence type="predicted"/>
<dbReference type="EMBL" id="WSZM01000062">
    <property type="protein sequence ID" value="KAF4044749.1"/>
    <property type="molecule type" value="Genomic_DNA"/>
</dbReference>
<dbReference type="AlphaFoldDB" id="A0A833W6S6"/>
<keyword evidence="2" id="KW-1185">Reference proteome</keyword>
<protein>
    <submittedName>
        <fullName evidence="1">Uncharacterized protein</fullName>
    </submittedName>
</protein>
<evidence type="ECO:0000313" key="2">
    <source>
        <dbReference type="Proteomes" id="UP000602510"/>
    </source>
</evidence>
<evidence type="ECO:0000313" key="1">
    <source>
        <dbReference type="EMBL" id="KAF4044749.1"/>
    </source>
</evidence>
<organism evidence="1 2">
    <name type="scientific">Phytophthora infestans</name>
    <name type="common">Potato late blight agent</name>
    <name type="synonym">Botrytis infestans</name>
    <dbReference type="NCBI Taxonomy" id="4787"/>
    <lineage>
        <taxon>Eukaryota</taxon>
        <taxon>Sar</taxon>
        <taxon>Stramenopiles</taxon>
        <taxon>Oomycota</taxon>
        <taxon>Peronosporomycetes</taxon>
        <taxon>Peronosporales</taxon>
        <taxon>Peronosporaceae</taxon>
        <taxon>Phytophthora</taxon>
    </lineage>
</organism>
<name>A0A833W6S6_PHYIN</name>
<reference evidence="1" key="1">
    <citation type="submission" date="2020-04" db="EMBL/GenBank/DDBJ databases">
        <title>Hybrid Assembly of Korean Phytophthora infestans isolates.</title>
        <authorList>
            <person name="Prokchorchik M."/>
            <person name="Lee Y."/>
            <person name="Seo J."/>
            <person name="Cho J.-H."/>
            <person name="Park Y.-E."/>
            <person name="Jang D.-C."/>
            <person name="Im J.-S."/>
            <person name="Choi J.-G."/>
            <person name="Park H.-J."/>
            <person name="Lee G.-B."/>
            <person name="Lee Y.-G."/>
            <person name="Hong S.-Y."/>
            <person name="Cho K."/>
            <person name="Sohn K.H."/>
        </authorList>
    </citation>
    <scope>NUCLEOTIDE SEQUENCE</scope>
    <source>
        <strain evidence="1">KR_1_A1</strain>
    </source>
</reference>